<proteinExistence type="predicted"/>
<protein>
    <submittedName>
        <fullName evidence="1">Uncharacterized protein, isoform C</fullName>
    </submittedName>
</protein>
<keyword evidence="2" id="KW-1185">Reference proteome</keyword>
<organism evidence="1 2">
    <name type="scientific">Drosophila virilis</name>
    <name type="common">Fruit fly</name>
    <dbReference type="NCBI Taxonomy" id="7244"/>
    <lineage>
        <taxon>Eukaryota</taxon>
        <taxon>Metazoa</taxon>
        <taxon>Ecdysozoa</taxon>
        <taxon>Arthropoda</taxon>
        <taxon>Hexapoda</taxon>
        <taxon>Insecta</taxon>
        <taxon>Pterygota</taxon>
        <taxon>Neoptera</taxon>
        <taxon>Endopterygota</taxon>
        <taxon>Diptera</taxon>
        <taxon>Brachycera</taxon>
        <taxon>Muscomorpha</taxon>
        <taxon>Ephydroidea</taxon>
        <taxon>Drosophilidae</taxon>
        <taxon>Drosophila</taxon>
    </lineage>
</organism>
<dbReference type="eggNOG" id="ENOG502T77F">
    <property type="taxonomic scope" value="Eukaryota"/>
</dbReference>
<evidence type="ECO:0000313" key="1">
    <source>
        <dbReference type="EMBL" id="KRF80729.1"/>
    </source>
</evidence>
<sequence>MQLKSKLNNILALNRCQELLTFSNYYIQLLQPNLVGTGHKPKSLWAHITTMAGTRARINIYVPSECRFPELTIVGGNRDPVQWMLPRISGDKTEQSVVAEVAAATKEGDAGVKGSGRSLYVYDSEGRMLEHVRYQGNDYRGALRAAISATPNHWRD</sequence>
<gene>
    <name evidence="1" type="primary">Dvir\GJ16525</name>
    <name evidence="1" type="ORF">Dvir_GJ16525</name>
</gene>
<dbReference type="InParanoid" id="A0A0Q9W752"/>
<name>A0A0Q9W752_DROVI</name>
<dbReference type="Proteomes" id="UP000008792">
    <property type="component" value="Unassembled WGS sequence"/>
</dbReference>
<dbReference type="OrthoDB" id="7862722at2759"/>
<dbReference type="EMBL" id="CH940653">
    <property type="protein sequence ID" value="KRF80729.1"/>
    <property type="molecule type" value="Genomic_DNA"/>
</dbReference>
<evidence type="ECO:0000313" key="2">
    <source>
        <dbReference type="Proteomes" id="UP000008792"/>
    </source>
</evidence>
<reference evidence="1 2" key="1">
    <citation type="journal article" date="2007" name="Nature">
        <title>Evolution of genes and genomes on the Drosophila phylogeny.</title>
        <authorList>
            <consortium name="Drosophila 12 Genomes Consortium"/>
            <person name="Clark A.G."/>
            <person name="Eisen M.B."/>
            <person name="Smith D.R."/>
            <person name="Bergman C.M."/>
            <person name="Oliver B."/>
            <person name="Markow T.A."/>
            <person name="Kaufman T.C."/>
            <person name="Kellis M."/>
            <person name="Gelbart W."/>
            <person name="Iyer V.N."/>
            <person name="Pollard D.A."/>
            <person name="Sackton T.B."/>
            <person name="Larracuente A.M."/>
            <person name="Singh N.D."/>
            <person name="Abad J.P."/>
            <person name="Abt D.N."/>
            <person name="Adryan B."/>
            <person name="Aguade M."/>
            <person name="Akashi H."/>
            <person name="Anderson W.W."/>
            <person name="Aquadro C.F."/>
            <person name="Ardell D.H."/>
            <person name="Arguello R."/>
            <person name="Artieri C.G."/>
            <person name="Barbash D.A."/>
            <person name="Barker D."/>
            <person name="Barsanti P."/>
            <person name="Batterham P."/>
            <person name="Batzoglou S."/>
            <person name="Begun D."/>
            <person name="Bhutkar A."/>
            <person name="Blanco E."/>
            <person name="Bosak S.A."/>
            <person name="Bradley R.K."/>
            <person name="Brand A.D."/>
            <person name="Brent M.R."/>
            <person name="Brooks A.N."/>
            <person name="Brown R.H."/>
            <person name="Butlin R.K."/>
            <person name="Caggese C."/>
            <person name="Calvi B.R."/>
            <person name="Bernardo de Carvalho A."/>
            <person name="Caspi A."/>
            <person name="Castrezana S."/>
            <person name="Celniker S.E."/>
            <person name="Chang J.L."/>
            <person name="Chapple C."/>
            <person name="Chatterji S."/>
            <person name="Chinwalla A."/>
            <person name="Civetta A."/>
            <person name="Clifton S.W."/>
            <person name="Comeron J.M."/>
            <person name="Costello J.C."/>
            <person name="Coyne J.A."/>
            <person name="Daub J."/>
            <person name="David R.G."/>
            <person name="Delcher A.L."/>
            <person name="Delehaunty K."/>
            <person name="Do C.B."/>
            <person name="Ebling H."/>
            <person name="Edwards K."/>
            <person name="Eickbush T."/>
            <person name="Evans J.D."/>
            <person name="Filipski A."/>
            <person name="Findeiss S."/>
            <person name="Freyhult E."/>
            <person name="Fulton L."/>
            <person name="Fulton R."/>
            <person name="Garcia A.C."/>
            <person name="Gardiner A."/>
            <person name="Garfield D.A."/>
            <person name="Garvin B.E."/>
            <person name="Gibson G."/>
            <person name="Gilbert D."/>
            <person name="Gnerre S."/>
            <person name="Godfrey J."/>
            <person name="Good R."/>
            <person name="Gotea V."/>
            <person name="Gravely B."/>
            <person name="Greenberg A.J."/>
            <person name="Griffiths-Jones S."/>
            <person name="Gross S."/>
            <person name="Guigo R."/>
            <person name="Gustafson E.A."/>
            <person name="Haerty W."/>
            <person name="Hahn M.W."/>
            <person name="Halligan D.L."/>
            <person name="Halpern A.L."/>
            <person name="Halter G.M."/>
            <person name="Han M.V."/>
            <person name="Heger A."/>
            <person name="Hillier L."/>
            <person name="Hinrichs A.S."/>
            <person name="Holmes I."/>
            <person name="Hoskins R.A."/>
            <person name="Hubisz M.J."/>
            <person name="Hultmark D."/>
            <person name="Huntley M.A."/>
            <person name="Jaffe D.B."/>
            <person name="Jagadeeshan S."/>
            <person name="Jeck W.R."/>
            <person name="Johnson J."/>
            <person name="Jones C.D."/>
            <person name="Jordan W.C."/>
            <person name="Karpen G.H."/>
            <person name="Kataoka E."/>
            <person name="Keightley P.D."/>
            <person name="Kheradpour P."/>
            <person name="Kirkness E.F."/>
            <person name="Koerich L.B."/>
            <person name="Kristiansen K."/>
            <person name="Kudrna D."/>
            <person name="Kulathinal R.J."/>
            <person name="Kumar S."/>
            <person name="Kwok R."/>
            <person name="Lander E."/>
            <person name="Langley C.H."/>
            <person name="Lapoint R."/>
            <person name="Lazzaro B.P."/>
            <person name="Lee S.J."/>
            <person name="Levesque L."/>
            <person name="Li R."/>
            <person name="Lin C.F."/>
            <person name="Lin M.F."/>
            <person name="Lindblad-Toh K."/>
            <person name="Llopart A."/>
            <person name="Long M."/>
            <person name="Low L."/>
            <person name="Lozovsky E."/>
            <person name="Lu J."/>
            <person name="Luo M."/>
            <person name="Machado C.A."/>
            <person name="Makalowski W."/>
            <person name="Marzo M."/>
            <person name="Matsuda M."/>
            <person name="Matzkin L."/>
            <person name="McAllister B."/>
            <person name="McBride C.S."/>
            <person name="McKernan B."/>
            <person name="McKernan K."/>
            <person name="Mendez-Lago M."/>
            <person name="Minx P."/>
            <person name="Mollenhauer M.U."/>
            <person name="Montooth K."/>
            <person name="Mount S.M."/>
            <person name="Mu X."/>
            <person name="Myers E."/>
            <person name="Negre B."/>
            <person name="Newfeld S."/>
            <person name="Nielsen R."/>
            <person name="Noor M.A."/>
            <person name="O'Grady P."/>
            <person name="Pachter L."/>
            <person name="Papaceit M."/>
            <person name="Parisi M.J."/>
            <person name="Parisi M."/>
            <person name="Parts L."/>
            <person name="Pedersen J.S."/>
            <person name="Pesole G."/>
            <person name="Phillippy A.M."/>
            <person name="Ponting C.P."/>
            <person name="Pop M."/>
            <person name="Porcelli D."/>
            <person name="Powell J.R."/>
            <person name="Prohaska S."/>
            <person name="Pruitt K."/>
            <person name="Puig M."/>
            <person name="Quesneville H."/>
            <person name="Ram K.R."/>
            <person name="Rand D."/>
            <person name="Rasmussen M.D."/>
            <person name="Reed L.K."/>
            <person name="Reenan R."/>
            <person name="Reily A."/>
            <person name="Remington K.A."/>
            <person name="Rieger T.T."/>
            <person name="Ritchie M.G."/>
            <person name="Robin C."/>
            <person name="Rogers Y.H."/>
            <person name="Rohde C."/>
            <person name="Rozas J."/>
            <person name="Rubenfield M.J."/>
            <person name="Ruiz A."/>
            <person name="Russo S."/>
            <person name="Salzberg S.L."/>
            <person name="Sanchez-Gracia A."/>
            <person name="Saranga D.J."/>
            <person name="Sato H."/>
            <person name="Schaeffer S.W."/>
            <person name="Schatz M.C."/>
            <person name="Schlenke T."/>
            <person name="Schwartz R."/>
            <person name="Segarra C."/>
            <person name="Singh R.S."/>
            <person name="Sirot L."/>
            <person name="Sirota M."/>
            <person name="Sisneros N.B."/>
            <person name="Smith C.D."/>
            <person name="Smith T.F."/>
            <person name="Spieth J."/>
            <person name="Stage D.E."/>
            <person name="Stark A."/>
            <person name="Stephan W."/>
            <person name="Strausberg R.L."/>
            <person name="Strempel S."/>
            <person name="Sturgill D."/>
            <person name="Sutton G."/>
            <person name="Sutton G.G."/>
            <person name="Tao W."/>
            <person name="Teichmann S."/>
            <person name="Tobari Y.N."/>
            <person name="Tomimura Y."/>
            <person name="Tsolas J.M."/>
            <person name="Valente V.L."/>
            <person name="Venter E."/>
            <person name="Venter J.C."/>
            <person name="Vicario S."/>
            <person name="Vieira F.G."/>
            <person name="Vilella A.J."/>
            <person name="Villasante A."/>
            <person name="Walenz B."/>
            <person name="Wang J."/>
            <person name="Wasserman M."/>
            <person name="Watts T."/>
            <person name="Wilson D."/>
            <person name="Wilson R.K."/>
            <person name="Wing R.A."/>
            <person name="Wolfner M.F."/>
            <person name="Wong A."/>
            <person name="Wong G.K."/>
            <person name="Wu C.I."/>
            <person name="Wu G."/>
            <person name="Yamamoto D."/>
            <person name="Yang H.P."/>
            <person name="Yang S.P."/>
            <person name="Yorke J.A."/>
            <person name="Yoshida K."/>
            <person name="Zdobnov E."/>
            <person name="Zhang P."/>
            <person name="Zhang Y."/>
            <person name="Zimin A.V."/>
            <person name="Baldwin J."/>
            <person name="Abdouelleil A."/>
            <person name="Abdulkadir J."/>
            <person name="Abebe A."/>
            <person name="Abera B."/>
            <person name="Abreu J."/>
            <person name="Acer S.C."/>
            <person name="Aftuck L."/>
            <person name="Alexander A."/>
            <person name="An P."/>
            <person name="Anderson E."/>
            <person name="Anderson S."/>
            <person name="Arachi H."/>
            <person name="Azer M."/>
            <person name="Bachantsang P."/>
            <person name="Barry A."/>
            <person name="Bayul T."/>
            <person name="Berlin A."/>
            <person name="Bessette D."/>
            <person name="Bloom T."/>
            <person name="Blye J."/>
            <person name="Boguslavskiy L."/>
            <person name="Bonnet C."/>
            <person name="Boukhgalter B."/>
            <person name="Bourzgui I."/>
            <person name="Brown A."/>
            <person name="Cahill P."/>
            <person name="Channer S."/>
            <person name="Cheshatsang Y."/>
            <person name="Chuda L."/>
            <person name="Citroen M."/>
            <person name="Collymore A."/>
            <person name="Cooke P."/>
            <person name="Costello M."/>
            <person name="D'Aco K."/>
            <person name="Daza R."/>
            <person name="De Haan G."/>
            <person name="DeGray S."/>
            <person name="DeMaso C."/>
            <person name="Dhargay N."/>
            <person name="Dooley K."/>
            <person name="Dooley E."/>
            <person name="Doricent M."/>
            <person name="Dorje P."/>
            <person name="Dorjee K."/>
            <person name="Dupes A."/>
            <person name="Elong R."/>
            <person name="Falk J."/>
            <person name="Farina A."/>
            <person name="Faro S."/>
            <person name="Ferguson D."/>
            <person name="Fisher S."/>
            <person name="Foley C.D."/>
            <person name="Franke A."/>
            <person name="Friedrich D."/>
            <person name="Gadbois L."/>
            <person name="Gearin G."/>
            <person name="Gearin C.R."/>
            <person name="Giannoukos G."/>
            <person name="Goode T."/>
            <person name="Graham J."/>
            <person name="Grandbois E."/>
            <person name="Grewal S."/>
            <person name="Gyaltsen K."/>
            <person name="Hafez N."/>
            <person name="Hagos B."/>
            <person name="Hall J."/>
            <person name="Henson C."/>
            <person name="Hollinger A."/>
            <person name="Honan T."/>
            <person name="Huard M.D."/>
            <person name="Hughes L."/>
            <person name="Hurhula B."/>
            <person name="Husby M.E."/>
            <person name="Kamat A."/>
            <person name="Kanga B."/>
            <person name="Kashin S."/>
            <person name="Khazanovich D."/>
            <person name="Kisner P."/>
            <person name="Lance K."/>
            <person name="Lara M."/>
            <person name="Lee W."/>
            <person name="Lennon N."/>
            <person name="Letendre F."/>
            <person name="LeVine R."/>
            <person name="Lipovsky A."/>
            <person name="Liu X."/>
            <person name="Liu J."/>
            <person name="Liu S."/>
            <person name="Lokyitsang T."/>
            <person name="Lokyitsang Y."/>
            <person name="Lubonja R."/>
            <person name="Lui A."/>
            <person name="MacDonald P."/>
            <person name="Magnisalis V."/>
            <person name="Maru K."/>
            <person name="Matthews C."/>
            <person name="McCusker W."/>
            <person name="McDonough S."/>
            <person name="Mehta T."/>
            <person name="Meldrim J."/>
            <person name="Meneus L."/>
            <person name="Mihai O."/>
            <person name="Mihalev A."/>
            <person name="Mihova T."/>
            <person name="Mittelman R."/>
            <person name="Mlenga V."/>
            <person name="Montmayeur A."/>
            <person name="Mulrain L."/>
            <person name="Navidi A."/>
            <person name="Naylor J."/>
            <person name="Negash T."/>
            <person name="Nguyen T."/>
            <person name="Nguyen N."/>
            <person name="Nicol R."/>
            <person name="Norbu C."/>
            <person name="Norbu N."/>
            <person name="Novod N."/>
            <person name="O'Neill B."/>
            <person name="Osman S."/>
            <person name="Markiewicz E."/>
            <person name="Oyono O.L."/>
            <person name="Patti C."/>
            <person name="Phunkhang P."/>
            <person name="Pierre F."/>
            <person name="Priest M."/>
            <person name="Raghuraman S."/>
            <person name="Rege F."/>
            <person name="Reyes R."/>
            <person name="Rise C."/>
            <person name="Rogov P."/>
            <person name="Ross K."/>
            <person name="Ryan E."/>
            <person name="Settipalli S."/>
            <person name="Shea T."/>
            <person name="Sherpa N."/>
            <person name="Shi L."/>
            <person name="Shih D."/>
            <person name="Sparrow T."/>
            <person name="Spaulding J."/>
            <person name="Stalker J."/>
            <person name="Stange-Thomann N."/>
            <person name="Stavropoulos S."/>
            <person name="Stone C."/>
            <person name="Strader C."/>
            <person name="Tesfaye S."/>
            <person name="Thomson T."/>
            <person name="Thoulutsang Y."/>
            <person name="Thoulutsang D."/>
            <person name="Topham K."/>
            <person name="Topping I."/>
            <person name="Tsamla T."/>
            <person name="Vassiliev H."/>
            <person name="Vo A."/>
            <person name="Wangchuk T."/>
            <person name="Wangdi T."/>
            <person name="Weiand M."/>
            <person name="Wilkinson J."/>
            <person name="Wilson A."/>
            <person name="Yadav S."/>
            <person name="Young G."/>
            <person name="Yu Q."/>
            <person name="Zembek L."/>
            <person name="Zhong D."/>
            <person name="Zimmer A."/>
            <person name="Zwirko Z."/>
            <person name="Jaffe D.B."/>
            <person name="Alvarez P."/>
            <person name="Brockman W."/>
            <person name="Butler J."/>
            <person name="Chin C."/>
            <person name="Gnerre S."/>
            <person name="Grabherr M."/>
            <person name="Kleber M."/>
            <person name="Mauceli E."/>
            <person name="MacCallum I."/>
        </authorList>
    </citation>
    <scope>NUCLEOTIDE SEQUENCE [LARGE SCALE GENOMIC DNA]</scope>
    <source>
        <strain evidence="2">Tucson 15010-1051.87</strain>
    </source>
</reference>
<accession>A0A0Q9W752</accession>
<dbReference type="AlphaFoldDB" id="A0A0Q9W752"/>